<organism evidence="1 2">
    <name type="scientific">Pisolithus tinctorius Marx 270</name>
    <dbReference type="NCBI Taxonomy" id="870435"/>
    <lineage>
        <taxon>Eukaryota</taxon>
        <taxon>Fungi</taxon>
        <taxon>Dikarya</taxon>
        <taxon>Basidiomycota</taxon>
        <taxon>Agaricomycotina</taxon>
        <taxon>Agaricomycetes</taxon>
        <taxon>Agaricomycetidae</taxon>
        <taxon>Boletales</taxon>
        <taxon>Sclerodermatineae</taxon>
        <taxon>Pisolithaceae</taxon>
        <taxon>Pisolithus</taxon>
    </lineage>
</organism>
<dbReference type="SUPFAM" id="SSF46689">
    <property type="entry name" value="Homeodomain-like"/>
    <property type="match status" value="1"/>
</dbReference>
<sequence>MYQKISHDVKIAAMALYEHGLLPLEDILACTGFSESTFWHSLKLWRETGDVVRVTYSFPGCPCTLHFDDINYLVELVKHHPTWLLDELLELVHVGISLKKLRRIAKEWDEDKQAEFVQHMSQYEAEEIGFIDETSKDERMGMMACNVVEGSFNAVKFLDFLEHDVVFTTVFTLPWSTFCSCDGQCKYPSQ</sequence>
<dbReference type="EMBL" id="KN832024">
    <property type="protein sequence ID" value="KIN97790.1"/>
    <property type="molecule type" value="Genomic_DNA"/>
</dbReference>
<dbReference type="InParanoid" id="A0A0C3NQG8"/>
<evidence type="ECO:0000313" key="1">
    <source>
        <dbReference type="EMBL" id="KIN97790.1"/>
    </source>
</evidence>
<reference evidence="2" key="2">
    <citation type="submission" date="2015-01" db="EMBL/GenBank/DDBJ databases">
        <title>Evolutionary Origins and Diversification of the Mycorrhizal Mutualists.</title>
        <authorList>
            <consortium name="DOE Joint Genome Institute"/>
            <consortium name="Mycorrhizal Genomics Consortium"/>
            <person name="Kohler A."/>
            <person name="Kuo A."/>
            <person name="Nagy L.G."/>
            <person name="Floudas D."/>
            <person name="Copeland A."/>
            <person name="Barry K.W."/>
            <person name="Cichocki N."/>
            <person name="Veneault-Fourrey C."/>
            <person name="LaButti K."/>
            <person name="Lindquist E.A."/>
            <person name="Lipzen A."/>
            <person name="Lundell T."/>
            <person name="Morin E."/>
            <person name="Murat C."/>
            <person name="Riley R."/>
            <person name="Ohm R."/>
            <person name="Sun H."/>
            <person name="Tunlid A."/>
            <person name="Henrissat B."/>
            <person name="Grigoriev I.V."/>
            <person name="Hibbett D.S."/>
            <person name="Martin F."/>
        </authorList>
    </citation>
    <scope>NUCLEOTIDE SEQUENCE [LARGE SCALE GENOMIC DNA]</scope>
    <source>
        <strain evidence="2">Marx 270</strain>
    </source>
</reference>
<dbReference type="STRING" id="870435.A0A0C3NQG8"/>
<accession>A0A0C3NQG8</accession>
<proteinExistence type="predicted"/>
<dbReference type="AlphaFoldDB" id="A0A0C3NQG8"/>
<dbReference type="Proteomes" id="UP000054217">
    <property type="component" value="Unassembled WGS sequence"/>
</dbReference>
<reference evidence="1 2" key="1">
    <citation type="submission" date="2014-04" db="EMBL/GenBank/DDBJ databases">
        <authorList>
            <consortium name="DOE Joint Genome Institute"/>
            <person name="Kuo A."/>
            <person name="Kohler A."/>
            <person name="Costa M.D."/>
            <person name="Nagy L.G."/>
            <person name="Floudas D."/>
            <person name="Copeland A."/>
            <person name="Barry K.W."/>
            <person name="Cichocki N."/>
            <person name="Veneault-Fourrey C."/>
            <person name="LaButti K."/>
            <person name="Lindquist E.A."/>
            <person name="Lipzen A."/>
            <person name="Lundell T."/>
            <person name="Morin E."/>
            <person name="Murat C."/>
            <person name="Sun H."/>
            <person name="Tunlid A."/>
            <person name="Henrissat B."/>
            <person name="Grigoriev I.V."/>
            <person name="Hibbett D.S."/>
            <person name="Martin F."/>
            <person name="Nordberg H.P."/>
            <person name="Cantor M.N."/>
            <person name="Hua S.X."/>
        </authorList>
    </citation>
    <scope>NUCLEOTIDE SEQUENCE [LARGE SCALE GENOMIC DNA]</scope>
    <source>
        <strain evidence="1 2">Marx 270</strain>
    </source>
</reference>
<name>A0A0C3NQG8_PISTI</name>
<dbReference type="InterPro" id="IPR009057">
    <property type="entry name" value="Homeodomain-like_sf"/>
</dbReference>
<dbReference type="HOGENOM" id="CLU_056788_9_3_1"/>
<protein>
    <submittedName>
        <fullName evidence="1">Uncharacterized protein</fullName>
    </submittedName>
</protein>
<gene>
    <name evidence="1" type="ORF">M404DRAFT_16708</name>
</gene>
<dbReference type="OrthoDB" id="2994945at2759"/>
<keyword evidence="2" id="KW-1185">Reference proteome</keyword>
<evidence type="ECO:0000313" key="2">
    <source>
        <dbReference type="Proteomes" id="UP000054217"/>
    </source>
</evidence>